<dbReference type="SUPFAM" id="SSF52949">
    <property type="entry name" value="Macro domain-like"/>
    <property type="match status" value="1"/>
</dbReference>
<feature type="domain" description="Microbial-type PARG catalytic" evidence="1">
    <location>
        <begin position="15"/>
        <end position="90"/>
    </location>
</feature>
<organism evidence="2 3">
    <name type="scientific">Apiosordaria backusii</name>
    <dbReference type="NCBI Taxonomy" id="314023"/>
    <lineage>
        <taxon>Eukaryota</taxon>
        <taxon>Fungi</taxon>
        <taxon>Dikarya</taxon>
        <taxon>Ascomycota</taxon>
        <taxon>Pezizomycotina</taxon>
        <taxon>Sordariomycetes</taxon>
        <taxon>Sordariomycetidae</taxon>
        <taxon>Sordariales</taxon>
        <taxon>Lasiosphaeriaceae</taxon>
        <taxon>Apiosordaria</taxon>
    </lineage>
</organism>
<reference evidence="2" key="1">
    <citation type="submission" date="2023-06" db="EMBL/GenBank/DDBJ databases">
        <title>Genome-scale phylogeny and comparative genomics of the fungal order Sordariales.</title>
        <authorList>
            <consortium name="Lawrence Berkeley National Laboratory"/>
            <person name="Hensen N."/>
            <person name="Bonometti L."/>
            <person name="Westerberg I."/>
            <person name="Brannstrom I.O."/>
            <person name="Guillou S."/>
            <person name="Cros-Aarteil S."/>
            <person name="Calhoun S."/>
            <person name="Haridas S."/>
            <person name="Kuo A."/>
            <person name="Mondo S."/>
            <person name="Pangilinan J."/>
            <person name="Riley R."/>
            <person name="Labutti K."/>
            <person name="Andreopoulos B."/>
            <person name="Lipzen A."/>
            <person name="Chen C."/>
            <person name="Yanf M."/>
            <person name="Daum C."/>
            <person name="Ng V."/>
            <person name="Clum A."/>
            <person name="Steindorff A."/>
            <person name="Ohm R."/>
            <person name="Martin F."/>
            <person name="Silar P."/>
            <person name="Natvig D."/>
            <person name="Lalanne C."/>
            <person name="Gautier V."/>
            <person name="Ament-Velasquez S.L."/>
            <person name="Kruys A."/>
            <person name="Hutchinson M.I."/>
            <person name="Powell A.J."/>
            <person name="Barry K."/>
            <person name="Miller A.N."/>
            <person name="Grigoriev I.V."/>
            <person name="Debuchy R."/>
            <person name="Gladieux P."/>
            <person name="Thoren M.H."/>
            <person name="Johannesson H."/>
        </authorList>
    </citation>
    <scope>NUCLEOTIDE SEQUENCE</scope>
    <source>
        <strain evidence="2">CBS 540.89</strain>
    </source>
</reference>
<dbReference type="EMBL" id="JAUKTV010000006">
    <property type="protein sequence ID" value="KAK0736705.1"/>
    <property type="molecule type" value="Genomic_DNA"/>
</dbReference>
<gene>
    <name evidence="2" type="ORF">B0T21DRAFT_384151</name>
</gene>
<dbReference type="InterPro" id="IPR043472">
    <property type="entry name" value="Macro_dom-like"/>
</dbReference>
<dbReference type="Gene3D" id="3.40.220.10">
    <property type="entry name" value="Leucine Aminopeptidase, subunit E, domain 1"/>
    <property type="match status" value="1"/>
</dbReference>
<dbReference type="PANTHER" id="PTHR35596">
    <property type="entry name" value="DUF2263 DOMAIN-CONTAINING PROTEIN"/>
    <property type="match status" value="1"/>
</dbReference>
<keyword evidence="3" id="KW-1185">Reference proteome</keyword>
<proteinExistence type="predicted"/>
<evidence type="ECO:0000259" key="1">
    <source>
        <dbReference type="Pfam" id="PF10021"/>
    </source>
</evidence>
<dbReference type="InterPro" id="IPR019261">
    <property type="entry name" value="PARG_cat_microbial"/>
</dbReference>
<dbReference type="Proteomes" id="UP001172159">
    <property type="component" value="Unassembled WGS sequence"/>
</dbReference>
<protein>
    <recommendedName>
        <fullName evidence="1">Microbial-type PARG catalytic domain-containing protein</fullName>
    </recommendedName>
</protein>
<sequence length="248" mass="28214">MDTLDAALSLGAHPPVARSLAGEINWNPLILNFGDAHRPGHRPGDGWRNGDFTQSESLCYRTSLATSLEKARWPLPYFSAIYSPYVVVIRGPWETGDELLDIDSPHTLPVVSAITASMIWQPEKRSFNIPSGPDFRKKWIFRWDGDRHATKDRMRLVLRLSAYHRHPRIVLGAIGCGINTYQNPAEDMAHCWLEVLREDEFSSACWWTDVVFAVLDKPGTRAEDSNYRIFKRVLHGQMVGGCDWLHDD</sequence>
<dbReference type="AlphaFoldDB" id="A0AA40BM12"/>
<dbReference type="PANTHER" id="PTHR35596:SF1">
    <property type="entry name" value="MICROBIAL-TYPE PARG CATALYTIC DOMAIN-CONTAINING PROTEIN"/>
    <property type="match status" value="1"/>
</dbReference>
<name>A0AA40BM12_9PEZI</name>
<comment type="caution">
    <text evidence="2">The sequence shown here is derived from an EMBL/GenBank/DDBJ whole genome shotgun (WGS) entry which is preliminary data.</text>
</comment>
<dbReference type="Pfam" id="PF10021">
    <property type="entry name" value="PARG_cat_microb"/>
    <property type="match status" value="1"/>
</dbReference>
<evidence type="ECO:0000313" key="2">
    <source>
        <dbReference type="EMBL" id="KAK0736705.1"/>
    </source>
</evidence>
<accession>A0AA40BM12</accession>
<evidence type="ECO:0000313" key="3">
    <source>
        <dbReference type="Proteomes" id="UP001172159"/>
    </source>
</evidence>